<protein>
    <submittedName>
        <fullName evidence="2">Uncharacterized protein</fullName>
    </submittedName>
</protein>
<proteinExistence type="predicted"/>
<reference evidence="2" key="1">
    <citation type="submission" date="2020-04" db="EMBL/GenBank/DDBJ databases">
        <authorList>
            <person name="Chiriac C."/>
            <person name="Salcher M."/>
            <person name="Ghai R."/>
            <person name="Kavagutti S V."/>
        </authorList>
    </citation>
    <scope>NUCLEOTIDE SEQUENCE</scope>
</reference>
<feature type="region of interest" description="Disordered" evidence="1">
    <location>
        <begin position="1"/>
        <end position="54"/>
    </location>
</feature>
<sequence length="158" mass="17486">MQTEGKAEGQTEWQSAISEVAERTISPEELRSRAAQISPQKRQDGLPRGVKRKGPVMTAKMRAFTNAVAKGMSPKEAYKRSYDTSAMGEASIQSCSNRLMKDPRVTALLESLWEDVREAVITDAATTRRHVMSELHKAANDPDVAISVRLRALELMGK</sequence>
<name>A0A6J5LT92_9CAUD</name>
<organism evidence="2">
    <name type="scientific">uncultured Caudovirales phage</name>
    <dbReference type="NCBI Taxonomy" id="2100421"/>
    <lineage>
        <taxon>Viruses</taxon>
        <taxon>Duplodnaviria</taxon>
        <taxon>Heunggongvirae</taxon>
        <taxon>Uroviricota</taxon>
        <taxon>Caudoviricetes</taxon>
        <taxon>Peduoviridae</taxon>
        <taxon>Maltschvirus</taxon>
        <taxon>Maltschvirus maltsch</taxon>
    </lineage>
</organism>
<gene>
    <name evidence="2" type="ORF">UFOVP274_84</name>
</gene>
<evidence type="ECO:0000313" key="2">
    <source>
        <dbReference type="EMBL" id="CAB4134929.1"/>
    </source>
</evidence>
<feature type="compositionally biased region" description="Basic and acidic residues" evidence="1">
    <location>
        <begin position="20"/>
        <end position="32"/>
    </location>
</feature>
<dbReference type="EMBL" id="LR796296">
    <property type="protein sequence ID" value="CAB4134929.1"/>
    <property type="molecule type" value="Genomic_DNA"/>
</dbReference>
<accession>A0A6J5LT92</accession>
<evidence type="ECO:0000256" key="1">
    <source>
        <dbReference type="SAM" id="MobiDB-lite"/>
    </source>
</evidence>
<feature type="non-terminal residue" evidence="2">
    <location>
        <position position="158"/>
    </location>
</feature>